<dbReference type="GeneID" id="5023837"/>
<dbReference type="InParanoid" id="A0CIN8"/>
<accession>A0CIN8</accession>
<dbReference type="OrthoDB" id="307662at2759"/>
<dbReference type="RefSeq" id="XP_001438052.1">
    <property type="nucleotide sequence ID" value="XM_001438015.1"/>
</dbReference>
<evidence type="ECO:0000313" key="2">
    <source>
        <dbReference type="Proteomes" id="UP000000600"/>
    </source>
</evidence>
<evidence type="ECO:0000313" key="1">
    <source>
        <dbReference type="EMBL" id="CAK70655.1"/>
    </source>
</evidence>
<name>A0CIN8_PARTE</name>
<sequence>MSKTSCRRQVKRIINIESIIKELFSRAEFFTQRYIFCHPNRVDKLPLIRSIYRVLLMPDAWLKTIKLSHKVQLYFIVHLKYGEKGVHPFQELAYQKLQTLLSYQQ</sequence>
<organism evidence="1 2">
    <name type="scientific">Paramecium tetraurelia</name>
    <dbReference type="NCBI Taxonomy" id="5888"/>
    <lineage>
        <taxon>Eukaryota</taxon>
        <taxon>Sar</taxon>
        <taxon>Alveolata</taxon>
        <taxon>Ciliophora</taxon>
        <taxon>Intramacronucleata</taxon>
        <taxon>Oligohymenophorea</taxon>
        <taxon>Peniculida</taxon>
        <taxon>Parameciidae</taxon>
        <taxon>Paramecium</taxon>
    </lineage>
</organism>
<dbReference type="AlphaFoldDB" id="A0CIN8"/>
<protein>
    <submittedName>
        <fullName evidence="1">Uncharacterized protein</fullName>
    </submittedName>
</protein>
<gene>
    <name evidence="1" type="ORF">GSPATT00007790001</name>
</gene>
<reference evidence="1 2" key="1">
    <citation type="journal article" date="2006" name="Nature">
        <title>Global trends of whole-genome duplications revealed by the ciliate Paramecium tetraurelia.</title>
        <authorList>
            <consortium name="Genoscope"/>
            <person name="Aury J.-M."/>
            <person name="Jaillon O."/>
            <person name="Duret L."/>
            <person name="Noel B."/>
            <person name="Jubin C."/>
            <person name="Porcel B.M."/>
            <person name="Segurens B."/>
            <person name="Daubin V."/>
            <person name="Anthouard V."/>
            <person name="Aiach N."/>
            <person name="Arnaiz O."/>
            <person name="Billaut A."/>
            <person name="Beisson J."/>
            <person name="Blanc I."/>
            <person name="Bouhouche K."/>
            <person name="Camara F."/>
            <person name="Duharcourt S."/>
            <person name="Guigo R."/>
            <person name="Gogendeau D."/>
            <person name="Katinka M."/>
            <person name="Keller A.-M."/>
            <person name="Kissmehl R."/>
            <person name="Klotz C."/>
            <person name="Koll F."/>
            <person name="Le Moue A."/>
            <person name="Lepere C."/>
            <person name="Malinsky S."/>
            <person name="Nowacki M."/>
            <person name="Nowak J.K."/>
            <person name="Plattner H."/>
            <person name="Poulain J."/>
            <person name="Ruiz F."/>
            <person name="Serrano V."/>
            <person name="Zagulski M."/>
            <person name="Dessen P."/>
            <person name="Betermier M."/>
            <person name="Weissenbach J."/>
            <person name="Scarpelli C."/>
            <person name="Schachter V."/>
            <person name="Sperling L."/>
            <person name="Meyer E."/>
            <person name="Cohen J."/>
            <person name="Wincker P."/>
        </authorList>
    </citation>
    <scope>NUCLEOTIDE SEQUENCE [LARGE SCALE GENOMIC DNA]</scope>
    <source>
        <strain evidence="1 2">Stock d4-2</strain>
    </source>
</reference>
<dbReference type="EMBL" id="CT868085">
    <property type="protein sequence ID" value="CAK70655.1"/>
    <property type="molecule type" value="Genomic_DNA"/>
</dbReference>
<dbReference type="Proteomes" id="UP000000600">
    <property type="component" value="Unassembled WGS sequence"/>
</dbReference>
<proteinExistence type="predicted"/>
<dbReference type="HOGENOM" id="CLU_2241821_0_0_1"/>
<dbReference type="KEGG" id="ptm:GSPATT00007790001"/>
<keyword evidence="2" id="KW-1185">Reference proteome</keyword>
<dbReference type="OMA" id="TQRYIFC"/>